<organism evidence="14 15">
    <name type="scientific">Candidatus Avimonoglobus intestinipullorum</name>
    <dbReference type="NCBI Taxonomy" id="2840699"/>
    <lineage>
        <taxon>Bacteria</taxon>
        <taxon>Bacillati</taxon>
        <taxon>Bacillota</taxon>
        <taxon>Clostridia</taxon>
        <taxon>Eubacteriales</taxon>
        <taxon>Candidatus Avimonoglobus</taxon>
    </lineage>
</organism>
<keyword evidence="4 9" id="KW-0547">Nucleotide-binding</keyword>
<dbReference type="Pfam" id="PF03793">
    <property type="entry name" value="PASTA"/>
    <property type="match status" value="3"/>
</dbReference>
<evidence type="ECO:0000256" key="2">
    <source>
        <dbReference type="ARBA" id="ARBA00022527"/>
    </source>
</evidence>
<comment type="caution">
    <text evidence="14">The sequence shown here is derived from an EMBL/GenBank/DDBJ whole genome shotgun (WGS) entry which is preliminary data.</text>
</comment>
<feature type="domain" description="PASTA" evidence="13">
    <location>
        <begin position="418"/>
        <end position="484"/>
    </location>
</feature>
<dbReference type="SUPFAM" id="SSF54184">
    <property type="entry name" value="Penicillin-binding protein 2x (pbp-2x), c-terminal domain"/>
    <property type="match status" value="1"/>
</dbReference>
<proteinExistence type="predicted"/>
<dbReference type="Proteomes" id="UP000824111">
    <property type="component" value="Unassembled WGS sequence"/>
</dbReference>
<evidence type="ECO:0000256" key="8">
    <source>
        <dbReference type="ARBA" id="ARBA00048679"/>
    </source>
</evidence>
<feature type="domain" description="PASTA" evidence="13">
    <location>
        <begin position="346"/>
        <end position="415"/>
    </location>
</feature>
<evidence type="ECO:0000256" key="3">
    <source>
        <dbReference type="ARBA" id="ARBA00022679"/>
    </source>
</evidence>
<accession>A0A9D1LVR0</accession>
<dbReference type="InterPro" id="IPR017441">
    <property type="entry name" value="Protein_kinase_ATP_BS"/>
</dbReference>
<dbReference type="FunFam" id="3.30.200.20:FF:000035">
    <property type="entry name" value="Serine/threonine protein kinase Stk1"/>
    <property type="match status" value="1"/>
</dbReference>
<feature type="region of interest" description="Disordered" evidence="10">
    <location>
        <begin position="521"/>
        <end position="595"/>
    </location>
</feature>
<dbReference type="InterPro" id="IPR000719">
    <property type="entry name" value="Prot_kinase_dom"/>
</dbReference>
<dbReference type="AlphaFoldDB" id="A0A9D1LVR0"/>
<reference evidence="14" key="2">
    <citation type="journal article" date="2021" name="PeerJ">
        <title>Extensive microbial diversity within the chicken gut microbiome revealed by metagenomics and culture.</title>
        <authorList>
            <person name="Gilroy R."/>
            <person name="Ravi A."/>
            <person name="Getino M."/>
            <person name="Pursley I."/>
            <person name="Horton D.L."/>
            <person name="Alikhan N.F."/>
            <person name="Baker D."/>
            <person name="Gharbi K."/>
            <person name="Hall N."/>
            <person name="Watson M."/>
            <person name="Adriaenssens E.M."/>
            <person name="Foster-Nyarko E."/>
            <person name="Jarju S."/>
            <person name="Secka A."/>
            <person name="Antonio M."/>
            <person name="Oren A."/>
            <person name="Chaudhuri R.R."/>
            <person name="La Ragione R."/>
            <person name="Hildebrand F."/>
            <person name="Pallen M.J."/>
        </authorList>
    </citation>
    <scope>NUCLEOTIDE SEQUENCE</scope>
    <source>
        <strain evidence="14">ChiSjej4B22-9803</strain>
    </source>
</reference>
<feature type="transmembrane region" description="Helical" evidence="11">
    <location>
        <begin position="320"/>
        <end position="343"/>
    </location>
</feature>
<dbReference type="PANTHER" id="PTHR43289">
    <property type="entry name" value="MITOGEN-ACTIVATED PROTEIN KINASE KINASE KINASE 20-RELATED"/>
    <property type="match status" value="1"/>
</dbReference>
<keyword evidence="11" id="KW-0472">Membrane</keyword>
<dbReference type="SMART" id="SM00740">
    <property type="entry name" value="PASTA"/>
    <property type="match status" value="3"/>
</dbReference>
<dbReference type="GO" id="GO:0004674">
    <property type="term" value="F:protein serine/threonine kinase activity"/>
    <property type="evidence" value="ECO:0007669"/>
    <property type="project" value="UniProtKB-KW"/>
</dbReference>
<dbReference type="Pfam" id="PF00069">
    <property type="entry name" value="Pkinase"/>
    <property type="match status" value="1"/>
</dbReference>
<feature type="compositionally biased region" description="Polar residues" evidence="10">
    <location>
        <begin position="536"/>
        <end position="545"/>
    </location>
</feature>
<dbReference type="FunFam" id="1.10.510.10:FF:000021">
    <property type="entry name" value="Serine/threonine protein kinase"/>
    <property type="match status" value="1"/>
</dbReference>
<dbReference type="PROSITE" id="PS50011">
    <property type="entry name" value="PROTEIN_KINASE_DOM"/>
    <property type="match status" value="1"/>
</dbReference>
<dbReference type="GO" id="GO:0005524">
    <property type="term" value="F:ATP binding"/>
    <property type="evidence" value="ECO:0007669"/>
    <property type="project" value="UniProtKB-UniRule"/>
</dbReference>
<dbReference type="EC" id="2.7.11.1" evidence="1"/>
<gene>
    <name evidence="14" type="primary">pknB</name>
    <name evidence="14" type="ORF">IAB04_05765</name>
</gene>
<keyword evidence="11" id="KW-0812">Transmembrane</keyword>
<dbReference type="CDD" id="cd14014">
    <property type="entry name" value="STKc_PknB_like"/>
    <property type="match status" value="1"/>
</dbReference>
<dbReference type="CDD" id="cd06577">
    <property type="entry name" value="PASTA_pknB"/>
    <property type="match status" value="3"/>
</dbReference>
<evidence type="ECO:0000256" key="6">
    <source>
        <dbReference type="ARBA" id="ARBA00022840"/>
    </source>
</evidence>
<evidence type="ECO:0000256" key="9">
    <source>
        <dbReference type="PROSITE-ProRule" id="PRU10141"/>
    </source>
</evidence>
<evidence type="ECO:0000259" key="13">
    <source>
        <dbReference type="PROSITE" id="PS51178"/>
    </source>
</evidence>
<dbReference type="PROSITE" id="PS51178">
    <property type="entry name" value="PASTA"/>
    <property type="match status" value="3"/>
</dbReference>
<dbReference type="InterPro" id="IPR011009">
    <property type="entry name" value="Kinase-like_dom_sf"/>
</dbReference>
<evidence type="ECO:0000256" key="1">
    <source>
        <dbReference type="ARBA" id="ARBA00012513"/>
    </source>
</evidence>
<name>A0A9D1LVR0_9FIRM</name>
<evidence type="ECO:0000256" key="5">
    <source>
        <dbReference type="ARBA" id="ARBA00022777"/>
    </source>
</evidence>
<evidence type="ECO:0000256" key="4">
    <source>
        <dbReference type="ARBA" id="ARBA00022741"/>
    </source>
</evidence>
<feature type="domain" description="PASTA" evidence="13">
    <location>
        <begin position="490"/>
        <end position="556"/>
    </location>
</feature>
<dbReference type="SMART" id="SM00220">
    <property type="entry name" value="S_TKc"/>
    <property type="match status" value="1"/>
</dbReference>
<feature type="binding site" evidence="9">
    <location>
        <position position="44"/>
    </location>
    <ligand>
        <name>ATP</name>
        <dbReference type="ChEBI" id="CHEBI:30616"/>
    </ligand>
</feature>
<dbReference type="EMBL" id="DVND01000150">
    <property type="protein sequence ID" value="HIU48852.1"/>
    <property type="molecule type" value="Genomic_DNA"/>
</dbReference>
<keyword evidence="6 9" id="KW-0067">ATP-binding</keyword>
<dbReference type="PROSITE" id="PS00108">
    <property type="entry name" value="PROTEIN_KINASE_ST"/>
    <property type="match status" value="1"/>
</dbReference>
<sequence length="664" mass="72757">MNSDNLVGTVLADRYEILEKVGTGGMATVYKARCRLLNRYVAIKVLKESLKTDEDIVKKFSVEAKAAAGLSHHNIVSVYDVGETDGLSYIVMEYVDGVTLKEYINKRGCLDWKQACNFAVQIGLALEHAHKNGIIHRDIKPHNILVTDDLTLKVADFGIARAVSSETVVAGGATLGSVHYISPEQARGGFTDARSDIYSLGVVMYEMLTGRLPFNGDNAVSIALMKLEQDPVNCKVINLDIPQEVAQIVMKAMAREQHARYQTVMDMIVDLKSVLEAAQDPFDKGVVTGVTERIPKVPERRADAAQTTAKKPGKKKKDNFALKMIVGSIILVAVIAIGTFAYMNWGRQEVQVPDLLGKTLEEALPIAEEHGFEIDEEGITYELSDEYEEGQIMLQNPGANQFVKQNRKIKLTISSGATEGDIAVPNVENRDFETAVRMLEEAGLDYQKIDEESSTYELNYVISQSPKEGTKVTEGYRVVLHVCTSKPEEETELVPVPTLTGDTREQADKKLKAVGLRLGNVRKEESDEPEGIIISQDPSPSSESPKGSYVDIVISAGQAEETPEPTEPPAQTEPPSNNNAGSSQTEPPAATEAPLQRKTLTITFPEGDGETVQVRVVANGKEIYNKTHNRSEGEADIVVESRSDATVETYIDGVKVSERVVEFN</sequence>
<dbReference type="InterPro" id="IPR005543">
    <property type="entry name" value="PASTA_dom"/>
</dbReference>
<feature type="compositionally biased region" description="Polar residues" evidence="10">
    <location>
        <begin position="576"/>
        <end position="586"/>
    </location>
</feature>
<keyword evidence="2" id="KW-0723">Serine/threonine-protein kinase</keyword>
<comment type="catalytic activity">
    <reaction evidence="7">
        <text>L-threonyl-[protein] + ATP = O-phospho-L-threonyl-[protein] + ADP + H(+)</text>
        <dbReference type="Rhea" id="RHEA:46608"/>
        <dbReference type="Rhea" id="RHEA-COMP:11060"/>
        <dbReference type="Rhea" id="RHEA-COMP:11605"/>
        <dbReference type="ChEBI" id="CHEBI:15378"/>
        <dbReference type="ChEBI" id="CHEBI:30013"/>
        <dbReference type="ChEBI" id="CHEBI:30616"/>
        <dbReference type="ChEBI" id="CHEBI:61977"/>
        <dbReference type="ChEBI" id="CHEBI:456216"/>
        <dbReference type="EC" id="2.7.11.1"/>
    </reaction>
</comment>
<dbReference type="Gene3D" id="3.30.10.20">
    <property type="match status" value="3"/>
</dbReference>
<evidence type="ECO:0000256" key="11">
    <source>
        <dbReference type="SAM" id="Phobius"/>
    </source>
</evidence>
<dbReference type="PANTHER" id="PTHR43289:SF34">
    <property type="entry name" value="SERINE_THREONINE-PROTEIN KINASE YBDM-RELATED"/>
    <property type="match status" value="1"/>
</dbReference>
<reference evidence="14" key="1">
    <citation type="submission" date="2020-10" db="EMBL/GenBank/DDBJ databases">
        <authorList>
            <person name="Gilroy R."/>
        </authorList>
    </citation>
    <scope>NUCLEOTIDE SEQUENCE</scope>
    <source>
        <strain evidence="14">ChiSjej4B22-9803</strain>
    </source>
</reference>
<keyword evidence="11" id="KW-1133">Transmembrane helix</keyword>
<keyword evidence="3" id="KW-0808">Transferase</keyword>
<evidence type="ECO:0000256" key="10">
    <source>
        <dbReference type="SAM" id="MobiDB-lite"/>
    </source>
</evidence>
<evidence type="ECO:0000313" key="14">
    <source>
        <dbReference type="EMBL" id="HIU48852.1"/>
    </source>
</evidence>
<evidence type="ECO:0000313" key="15">
    <source>
        <dbReference type="Proteomes" id="UP000824111"/>
    </source>
</evidence>
<feature type="domain" description="Protein kinase" evidence="12">
    <location>
        <begin position="15"/>
        <end position="275"/>
    </location>
</feature>
<dbReference type="InterPro" id="IPR008271">
    <property type="entry name" value="Ser/Thr_kinase_AS"/>
</dbReference>
<feature type="region of interest" description="Disordered" evidence="10">
    <location>
        <begin position="486"/>
        <end position="505"/>
    </location>
</feature>
<dbReference type="Gene3D" id="3.30.200.20">
    <property type="entry name" value="Phosphorylase Kinase, domain 1"/>
    <property type="match status" value="1"/>
</dbReference>
<protein>
    <recommendedName>
        <fullName evidence="1">non-specific serine/threonine protein kinase</fullName>
        <ecNumber evidence="1">2.7.11.1</ecNumber>
    </recommendedName>
</protein>
<dbReference type="Gene3D" id="1.10.510.10">
    <property type="entry name" value="Transferase(Phosphotransferase) domain 1"/>
    <property type="match status" value="1"/>
</dbReference>
<evidence type="ECO:0000256" key="7">
    <source>
        <dbReference type="ARBA" id="ARBA00047899"/>
    </source>
</evidence>
<dbReference type="PROSITE" id="PS00107">
    <property type="entry name" value="PROTEIN_KINASE_ATP"/>
    <property type="match status" value="1"/>
</dbReference>
<dbReference type="SUPFAM" id="SSF56112">
    <property type="entry name" value="Protein kinase-like (PK-like)"/>
    <property type="match status" value="1"/>
</dbReference>
<keyword evidence="5 14" id="KW-0418">Kinase</keyword>
<comment type="catalytic activity">
    <reaction evidence="8">
        <text>L-seryl-[protein] + ATP = O-phospho-L-seryl-[protein] + ADP + H(+)</text>
        <dbReference type="Rhea" id="RHEA:17989"/>
        <dbReference type="Rhea" id="RHEA-COMP:9863"/>
        <dbReference type="Rhea" id="RHEA-COMP:11604"/>
        <dbReference type="ChEBI" id="CHEBI:15378"/>
        <dbReference type="ChEBI" id="CHEBI:29999"/>
        <dbReference type="ChEBI" id="CHEBI:30616"/>
        <dbReference type="ChEBI" id="CHEBI:83421"/>
        <dbReference type="ChEBI" id="CHEBI:456216"/>
        <dbReference type="EC" id="2.7.11.1"/>
    </reaction>
</comment>
<evidence type="ECO:0000259" key="12">
    <source>
        <dbReference type="PROSITE" id="PS50011"/>
    </source>
</evidence>
<dbReference type="NCBIfam" id="NF033483">
    <property type="entry name" value="PknB_PASTA_kin"/>
    <property type="match status" value="1"/>
</dbReference>